<comment type="function">
    <text evidence="4">Peptide chain release factor 2 directs the termination of translation in response to the peptide chain termination codons UGA and UAA.</text>
</comment>
<protein>
    <recommendedName>
        <fullName evidence="4 5">Peptide chain release factor 2</fullName>
        <shortName evidence="4">RF-2</shortName>
    </recommendedName>
</protein>
<evidence type="ECO:0000256" key="3">
    <source>
        <dbReference type="ARBA" id="ARBA00022917"/>
    </source>
</evidence>
<dbReference type="PANTHER" id="PTHR43116:SF3">
    <property type="entry name" value="CLASS I PEPTIDE CHAIN RELEASE FACTOR"/>
    <property type="match status" value="1"/>
</dbReference>
<sequence length="369" mass="42127">MLSETQLNLTDLKRRIDSLRTKINLDQLKEEKQKLEFESGEPSLWQDEDNAKKVMSNLAQVRDLIDSVEGLTMELKNLEELLDLATKSNDDSMDSDITILKETLEKHLEKVELVTYLSGKYDSSEAILTIKAGQGGTEAMDWAGMLCRMYTRFFEKRGWSYETIEYSQGDEAGIKTATYMIHARFAFGFLKNEKGTHRLVRQSPFNADKLRQTSFAGVEVTPILPEDTDIVIRDEDIEFEASRSGGAGGQNVNKVSTAVRIKHLPTGIVVECQTQRYQVQNRKIAMDLLRSKLWDLQEAKRQDEINQIRGEKTTASWGHQIRSYVLHPYKLVKDLRTGYESTNPDAVLDGNLDDFIEAELKFFAPSRQI</sequence>
<evidence type="ECO:0000256" key="5">
    <source>
        <dbReference type="NCBIfam" id="TIGR00020"/>
    </source>
</evidence>
<dbReference type="PANTHER" id="PTHR43116">
    <property type="entry name" value="PEPTIDE CHAIN RELEASE FACTOR 2"/>
    <property type="match status" value="1"/>
</dbReference>
<evidence type="ECO:0000313" key="9">
    <source>
        <dbReference type="Proteomes" id="UP000033848"/>
    </source>
</evidence>
<dbReference type="InterPro" id="IPR000352">
    <property type="entry name" value="Pep_chain_release_fac_I"/>
</dbReference>
<comment type="similarity">
    <text evidence="1 4">Belongs to the prokaryotic/mitochondrial release factor family.</text>
</comment>
<evidence type="ECO:0000313" key="8">
    <source>
        <dbReference type="EMBL" id="KKS66052.1"/>
    </source>
</evidence>
<dbReference type="SUPFAM" id="SSF75620">
    <property type="entry name" value="Release factor"/>
    <property type="match status" value="1"/>
</dbReference>
<dbReference type="PATRIC" id="fig|1619115.3.peg.631"/>
<keyword evidence="6" id="KW-0175">Coiled coil</keyword>
<dbReference type="InterPro" id="IPR004374">
    <property type="entry name" value="PrfB"/>
</dbReference>
<reference evidence="8 9" key="1">
    <citation type="journal article" date="2015" name="Nature">
        <title>rRNA introns, odd ribosomes, and small enigmatic genomes across a large radiation of phyla.</title>
        <authorList>
            <person name="Brown C.T."/>
            <person name="Hug L.A."/>
            <person name="Thomas B.C."/>
            <person name="Sharon I."/>
            <person name="Castelle C.J."/>
            <person name="Singh A."/>
            <person name="Wilkins M.J."/>
            <person name="Williams K.H."/>
            <person name="Banfield J.F."/>
        </authorList>
    </citation>
    <scope>NUCLEOTIDE SEQUENCE [LARGE SCALE GENOMIC DNA]</scope>
</reference>
<keyword evidence="4" id="KW-0963">Cytoplasm</keyword>
<dbReference type="GO" id="GO:0016149">
    <property type="term" value="F:translation release factor activity, codon specific"/>
    <property type="evidence" value="ECO:0007669"/>
    <property type="project" value="UniProtKB-UniRule"/>
</dbReference>
<dbReference type="AlphaFoldDB" id="A0A0G1AYD3"/>
<evidence type="ECO:0000256" key="4">
    <source>
        <dbReference type="HAMAP-Rule" id="MF_00094"/>
    </source>
</evidence>
<feature type="coiled-coil region" evidence="6">
    <location>
        <begin position="2"/>
        <end position="88"/>
    </location>
</feature>
<dbReference type="Gene3D" id="3.30.70.1660">
    <property type="match status" value="1"/>
</dbReference>
<dbReference type="PROSITE" id="PS00745">
    <property type="entry name" value="RF_PROK_I"/>
    <property type="match status" value="1"/>
</dbReference>
<comment type="PTM">
    <text evidence="4">Methylated by PrmC. Methylation increases the termination efficiency of RF2.</text>
</comment>
<comment type="subcellular location">
    <subcellularLocation>
        <location evidence="4">Cytoplasm</location>
    </subcellularLocation>
</comment>
<dbReference type="Gene3D" id="3.30.160.20">
    <property type="match status" value="1"/>
</dbReference>
<dbReference type="InterPro" id="IPR045853">
    <property type="entry name" value="Pep_chain_release_fac_I_sf"/>
</dbReference>
<gene>
    <name evidence="4" type="primary">prfB</name>
    <name evidence="8" type="ORF">UV35_C0026G0007</name>
</gene>
<dbReference type="EMBL" id="LCED01000026">
    <property type="protein sequence ID" value="KKS66052.1"/>
    <property type="molecule type" value="Genomic_DNA"/>
</dbReference>
<dbReference type="SMART" id="SM00937">
    <property type="entry name" value="PCRF"/>
    <property type="match status" value="1"/>
</dbReference>
<dbReference type="InterPro" id="IPR005139">
    <property type="entry name" value="PCRF"/>
</dbReference>
<dbReference type="HAMAP" id="MF_00094">
    <property type="entry name" value="Rel_fac_2"/>
    <property type="match status" value="1"/>
</dbReference>
<name>A0A0G1AYD3_UNCKA</name>
<comment type="caution">
    <text evidence="8">The sequence shown here is derived from an EMBL/GenBank/DDBJ whole genome shotgun (WGS) entry which is preliminary data.</text>
</comment>
<dbReference type="NCBIfam" id="TIGR00020">
    <property type="entry name" value="prfB"/>
    <property type="match status" value="1"/>
</dbReference>
<evidence type="ECO:0000256" key="2">
    <source>
        <dbReference type="ARBA" id="ARBA00022481"/>
    </source>
</evidence>
<evidence type="ECO:0000256" key="1">
    <source>
        <dbReference type="ARBA" id="ARBA00010835"/>
    </source>
</evidence>
<feature type="domain" description="Prokaryotic-type class I peptide chain release factors" evidence="7">
    <location>
        <begin position="243"/>
        <end position="259"/>
    </location>
</feature>
<keyword evidence="2 4" id="KW-0488">Methylation</keyword>
<proteinExistence type="inferred from homology"/>
<dbReference type="Pfam" id="PF00472">
    <property type="entry name" value="RF-1"/>
    <property type="match status" value="1"/>
</dbReference>
<evidence type="ECO:0000256" key="6">
    <source>
        <dbReference type="SAM" id="Coils"/>
    </source>
</evidence>
<organism evidence="8 9">
    <name type="scientific">candidate division WWE3 bacterium GW2011_GWB1_42_6</name>
    <dbReference type="NCBI Taxonomy" id="1619115"/>
    <lineage>
        <taxon>Bacteria</taxon>
        <taxon>Katanobacteria</taxon>
    </lineage>
</organism>
<dbReference type="GO" id="GO:0005737">
    <property type="term" value="C:cytoplasm"/>
    <property type="evidence" value="ECO:0007669"/>
    <property type="project" value="UniProtKB-SubCell"/>
</dbReference>
<feature type="modified residue" description="N5-methylglutamine" evidence="4">
    <location>
        <position position="250"/>
    </location>
</feature>
<evidence type="ECO:0000259" key="7">
    <source>
        <dbReference type="PROSITE" id="PS00745"/>
    </source>
</evidence>
<accession>A0A0G1AYD3</accession>
<keyword evidence="3 4" id="KW-0648">Protein biosynthesis</keyword>
<dbReference type="Pfam" id="PF03462">
    <property type="entry name" value="PCRF"/>
    <property type="match status" value="1"/>
</dbReference>
<dbReference type="Gene3D" id="1.20.58.410">
    <property type="entry name" value="Release factor"/>
    <property type="match status" value="1"/>
</dbReference>
<dbReference type="Proteomes" id="UP000033848">
    <property type="component" value="Unassembled WGS sequence"/>
</dbReference>